<dbReference type="FunFam" id="3.40.50.2000:FF:000019">
    <property type="entry name" value="Glycosyltransferase"/>
    <property type="match status" value="1"/>
</dbReference>
<dbReference type="AlphaFoldDB" id="A0A830DFL8"/>
<dbReference type="PANTHER" id="PTHR11926:SF870">
    <property type="entry name" value="UDP-GLYCOSYLTRANSFERASE 75B1"/>
    <property type="match status" value="1"/>
</dbReference>
<evidence type="ECO:0000256" key="7">
    <source>
        <dbReference type="ARBA" id="ARBA00056922"/>
    </source>
</evidence>
<comment type="similarity">
    <text evidence="2">Belongs to the UDP-glycosyltransferase family.</text>
</comment>
<gene>
    <name evidence="9" type="ORF">PHJA_002816400</name>
</gene>
<dbReference type="SUPFAM" id="SSF53756">
    <property type="entry name" value="UDP-Glycosyltransferase/glycogen phosphorylase"/>
    <property type="match status" value="1"/>
</dbReference>
<accession>A0A830DFL8</accession>
<dbReference type="InterPro" id="IPR002213">
    <property type="entry name" value="UDP_glucos_trans"/>
</dbReference>
<evidence type="ECO:0000256" key="1">
    <source>
        <dbReference type="ARBA" id="ARBA00004935"/>
    </source>
</evidence>
<dbReference type="GO" id="GO:0080044">
    <property type="term" value="F:quercetin 7-O-glucosyltransferase activity"/>
    <property type="evidence" value="ECO:0007669"/>
    <property type="project" value="TreeGrafter"/>
</dbReference>
<comment type="catalytic activity">
    <reaction evidence="6">
        <text>an anthocyanidin 3-O-beta-D-glucoside + UDP-alpha-D-glucose = an anthocyanidin 3,5-di-O-beta-D-glucoside + UDP + 2 H(+)</text>
        <dbReference type="Rhea" id="RHEA:35423"/>
        <dbReference type="ChEBI" id="CHEBI:15378"/>
        <dbReference type="ChEBI" id="CHEBI:16307"/>
        <dbReference type="ChEBI" id="CHEBI:57503"/>
        <dbReference type="ChEBI" id="CHEBI:58223"/>
        <dbReference type="ChEBI" id="CHEBI:58885"/>
        <dbReference type="EC" id="2.4.1.298"/>
    </reaction>
</comment>
<dbReference type="EC" id="2.4.1.298" evidence="8"/>
<comment type="pathway">
    <text evidence="1">Pigment biosynthesis; anthocyanin biosynthesis.</text>
</comment>
<dbReference type="Proteomes" id="UP000653305">
    <property type="component" value="Unassembled WGS sequence"/>
</dbReference>
<evidence type="ECO:0000313" key="9">
    <source>
        <dbReference type="EMBL" id="GFQ06724.1"/>
    </source>
</evidence>
<dbReference type="CDD" id="cd03784">
    <property type="entry name" value="GT1_Gtf-like"/>
    <property type="match status" value="1"/>
</dbReference>
<keyword evidence="10" id="KW-1185">Reference proteome</keyword>
<evidence type="ECO:0000256" key="4">
    <source>
        <dbReference type="ARBA" id="ARBA00022679"/>
    </source>
</evidence>
<evidence type="ECO:0000256" key="2">
    <source>
        <dbReference type="ARBA" id="ARBA00009995"/>
    </source>
</evidence>
<comment type="function">
    <text evidence="7">Catalyzes the glucosylation at the O-5 position of anthocyanidin 3-glucosides to form anthocyanidin 3,5-di-O-glucosides using UDP-glucose as sugar donor. Anthocyanidin 3,5-di-O-glucosides are molecules that are responsible for pigmentation. Also acts on anthocyanidin 3-O-(6-O-malonylglucoside). Much less active with hydroxycinnamoylglucose derivatives. No activity in the absence of the 3-O-glucoside group.</text>
</comment>
<evidence type="ECO:0000256" key="5">
    <source>
        <dbReference type="ARBA" id="ARBA00022729"/>
    </source>
</evidence>
<dbReference type="PANTHER" id="PTHR11926">
    <property type="entry name" value="GLUCOSYL/GLUCURONOSYL TRANSFERASES"/>
    <property type="match status" value="1"/>
</dbReference>
<name>A0A830DFL8_9LAMI</name>
<dbReference type="Pfam" id="PF00201">
    <property type="entry name" value="UDPGT"/>
    <property type="match status" value="1"/>
</dbReference>
<evidence type="ECO:0000256" key="8">
    <source>
        <dbReference type="ARBA" id="ARBA00066781"/>
    </source>
</evidence>
<protein>
    <recommendedName>
        <fullName evidence="8">anthocyanidin 3-O-glucoside 5-O-glucosyltransferase</fullName>
        <ecNumber evidence="8">2.4.1.298</ecNumber>
    </recommendedName>
</protein>
<sequence>MGIKVTFATSVYAQRRMAKTTGATHMPGYDDGFKLNIDDANKYMVEIRSQGSKALKDIIANASEQGRPVTCLVYTLLLPWASEVAREHHIPCALLWIQPATVMGIYYYYFNGYGDEVIASSKDNDPTWEIQFPGIPLTLSKRDLPSFLIPAASNTYSFVLTSFKEQLDALDAETKPKVLVNTFDALESGALRAIDHKYELIGVGPLIPSDPFVPSDPPDKSFEGDLFQKSDDIIKWLNSKPDSSVVYVSFGSLLNLQKAQMEEIPRGLLDSGKPFLWVIRKRTNKEEDDNGHDQKLICLEEIEKIGKIVGWCSQLEVLTHRAVGCFMTHCRWNSTLESISCSVLVVAFPHWKDQGTNTKLIEDVWGTGARVRINEDGMVERGEIRRCVEEVMGGGEKSQEVRENAVKWKGLAREAIGENGSSYKNLKAFLEEIGA</sequence>
<dbReference type="EMBL" id="BMAC01001295">
    <property type="protein sequence ID" value="GFQ06724.1"/>
    <property type="molecule type" value="Genomic_DNA"/>
</dbReference>
<evidence type="ECO:0000256" key="6">
    <source>
        <dbReference type="ARBA" id="ARBA00050360"/>
    </source>
</evidence>
<dbReference type="GO" id="GO:0080043">
    <property type="term" value="F:quercetin 3-O-glucosyltransferase activity"/>
    <property type="evidence" value="ECO:0007669"/>
    <property type="project" value="TreeGrafter"/>
</dbReference>
<proteinExistence type="inferred from homology"/>
<dbReference type="OrthoDB" id="5835829at2759"/>
<dbReference type="GO" id="GO:0102816">
    <property type="term" value="F:UDP-D-glucose:delphinidin 3-O-glucosyl-5-O-caffeoylglucoside -O-beta-D-glucosyltransferase activity"/>
    <property type="evidence" value="ECO:0007669"/>
    <property type="project" value="UniProtKB-EC"/>
</dbReference>
<evidence type="ECO:0000313" key="10">
    <source>
        <dbReference type="Proteomes" id="UP000653305"/>
    </source>
</evidence>
<organism evidence="9 10">
    <name type="scientific">Phtheirospermum japonicum</name>
    <dbReference type="NCBI Taxonomy" id="374723"/>
    <lineage>
        <taxon>Eukaryota</taxon>
        <taxon>Viridiplantae</taxon>
        <taxon>Streptophyta</taxon>
        <taxon>Embryophyta</taxon>
        <taxon>Tracheophyta</taxon>
        <taxon>Spermatophyta</taxon>
        <taxon>Magnoliopsida</taxon>
        <taxon>eudicotyledons</taxon>
        <taxon>Gunneridae</taxon>
        <taxon>Pentapetalae</taxon>
        <taxon>asterids</taxon>
        <taxon>lamiids</taxon>
        <taxon>Lamiales</taxon>
        <taxon>Orobanchaceae</taxon>
        <taxon>Orobanchaceae incertae sedis</taxon>
        <taxon>Phtheirospermum</taxon>
    </lineage>
</organism>
<comment type="caution">
    <text evidence="9">The sequence shown here is derived from an EMBL/GenBank/DDBJ whole genome shotgun (WGS) entry which is preliminary data.</text>
</comment>
<evidence type="ECO:0000256" key="3">
    <source>
        <dbReference type="ARBA" id="ARBA00022676"/>
    </source>
</evidence>
<keyword evidence="4 9" id="KW-0808">Transferase</keyword>
<dbReference type="Gene3D" id="3.40.50.2000">
    <property type="entry name" value="Glycogen Phosphorylase B"/>
    <property type="match status" value="2"/>
</dbReference>
<reference evidence="9" key="1">
    <citation type="submission" date="2020-07" db="EMBL/GenBank/DDBJ databases">
        <title>Ethylene signaling mediates host invasion by parasitic plants.</title>
        <authorList>
            <person name="Yoshida S."/>
        </authorList>
    </citation>
    <scope>NUCLEOTIDE SEQUENCE</scope>
    <source>
        <strain evidence="9">Okayama</strain>
    </source>
</reference>
<keyword evidence="3" id="KW-0328">Glycosyltransferase</keyword>
<keyword evidence="5" id="KW-0732">Signal</keyword>